<evidence type="ECO:0000313" key="4">
    <source>
        <dbReference type="Proteomes" id="UP000249757"/>
    </source>
</evidence>
<name>A0A2W1HKU3_9PLEO</name>
<evidence type="ECO:0000313" key="2">
    <source>
        <dbReference type="EMBL" id="KAI1520139.1"/>
    </source>
</evidence>
<gene>
    <name evidence="2" type="ORF">Ptr86124_000507</name>
    <name evidence="1" type="ORF">PtrM4_005490</name>
</gene>
<accession>A0A2W1HKU3</accession>
<reference evidence="4" key="4">
    <citation type="journal article" date="2022" name="Microb. Genom.">
        <title>A global pangenome for the wheat fungal pathogen Pyrenophora tritici-repentis and prediction of effector protein structural homology.</title>
        <authorList>
            <person name="Moolhuijzen P.M."/>
            <person name="See P.T."/>
            <person name="Shi G."/>
            <person name="Powell H.R."/>
            <person name="Cockram J."/>
            <person name="Jorgensen L.N."/>
            <person name="Benslimane H."/>
            <person name="Strelkov S.E."/>
            <person name="Turner J."/>
            <person name="Liu Z."/>
            <person name="Moffat C.S."/>
        </authorList>
    </citation>
    <scope>NUCLEOTIDE SEQUENCE [LARGE SCALE GENOMIC DNA]</scope>
</reference>
<reference evidence="1 3" key="1">
    <citation type="journal article" date="2018" name="BMC Genomics">
        <title>Comparative genomics of the wheat fungal pathogen Pyrenophora tritici-repentis reveals chromosomal variations and genome plasticity.</title>
        <authorList>
            <person name="Moolhuijzen P."/>
            <person name="See P.T."/>
            <person name="Hane J.K."/>
            <person name="Shi G."/>
            <person name="Liu Z."/>
            <person name="Oliver R.P."/>
            <person name="Moffat C.S."/>
        </authorList>
    </citation>
    <scope>NUCLEOTIDE SEQUENCE [LARGE SCALE GENOMIC DNA]</scope>
    <source>
        <strain evidence="1">M4</strain>
    </source>
</reference>
<organism evidence="1 3">
    <name type="scientific">Pyrenophora tritici-repentis</name>
    <dbReference type="NCBI Taxonomy" id="45151"/>
    <lineage>
        <taxon>Eukaryota</taxon>
        <taxon>Fungi</taxon>
        <taxon>Dikarya</taxon>
        <taxon>Ascomycota</taxon>
        <taxon>Pezizomycotina</taxon>
        <taxon>Dothideomycetes</taxon>
        <taxon>Pleosporomycetidae</taxon>
        <taxon>Pleosporales</taxon>
        <taxon>Pleosporineae</taxon>
        <taxon>Pleosporaceae</taxon>
        <taxon>Pyrenophora</taxon>
    </lineage>
</organism>
<sequence length="336" mass="37840">MTPSPMTQMFATTNIERIPAASPTTASTMLTEAFVTTLGRNSPSDAESQASNTISIYNLSFADRKILAKGAQVHICDHQGITICQLPHALFRAISTKKELVKPGNQPGIITLPENLDELMIINLIQHFMDLVTWKQHARMLPSYESTYHDLQTCSVGEYLGMKMYTQHIFNWYFASISSGHLPGYSDIDAFTYVRTIPGEALFQKLVNFVAKLDFEDSIPDPEDYQEYLQTNQHFREAVAVAKAKRQAYFVYLERKNREEAAAAERAANIAEKNKARVKMAKDKAAQSKAKWEEKKKAEAELAARVKAKMAAPGKKIWKAHEAGYIRRIYGKNVPT</sequence>
<dbReference type="EMBL" id="NRDI02000001">
    <property type="protein sequence ID" value="KAI1520139.1"/>
    <property type="molecule type" value="Genomic_DNA"/>
</dbReference>
<keyword evidence="4" id="KW-1185">Reference proteome</keyword>
<evidence type="ECO:0000313" key="3">
    <source>
        <dbReference type="Proteomes" id="UP000245464"/>
    </source>
</evidence>
<reference evidence="2" key="3">
    <citation type="journal article" date="2022" name="bioRxiv">
        <title>A global pangenome for the wheat fungal pathogen Pyrenophora tritici-repentis and prediction of effector protein structural homology.</title>
        <authorList>
            <person name="Moolhuijzen P."/>
            <person name="See P.T."/>
            <person name="Shi G."/>
            <person name="Powell H.R."/>
            <person name="Cockram J."/>
            <person name="Jorgensen L.N."/>
            <person name="Benslimane H."/>
            <person name="Strelkov S.E."/>
            <person name="Turner J."/>
            <person name="Liu Z."/>
            <person name="Moffat C.S."/>
        </authorList>
    </citation>
    <scope>NUCLEOTIDE SEQUENCE</scope>
    <source>
        <strain evidence="2">86-124</strain>
    </source>
</reference>
<comment type="caution">
    <text evidence="1">The sequence shown here is derived from an EMBL/GenBank/DDBJ whole genome shotgun (WGS) entry which is preliminary data.</text>
</comment>
<evidence type="ECO:0000313" key="1">
    <source>
        <dbReference type="EMBL" id="KAF7576309.1"/>
    </source>
</evidence>
<reference evidence="2" key="2">
    <citation type="submission" date="2021-05" db="EMBL/GenBank/DDBJ databases">
        <authorList>
            <person name="Moolhuijzen P.M."/>
            <person name="Moffat C.S."/>
        </authorList>
    </citation>
    <scope>NUCLEOTIDE SEQUENCE</scope>
    <source>
        <strain evidence="2">86-124</strain>
    </source>
</reference>
<proteinExistence type="predicted"/>
<dbReference type="Proteomes" id="UP000245464">
    <property type="component" value="Chromosome 1"/>
</dbReference>
<dbReference type="OrthoDB" id="3686314at2759"/>
<dbReference type="AlphaFoldDB" id="A0A2W1HKU3"/>
<protein>
    <submittedName>
        <fullName evidence="1">TT-ORF1 domain containing protein</fullName>
    </submittedName>
</protein>
<dbReference type="EMBL" id="NQIK02000001">
    <property type="protein sequence ID" value="KAF7576309.1"/>
    <property type="molecule type" value="Genomic_DNA"/>
</dbReference>
<dbReference type="Proteomes" id="UP000249757">
    <property type="component" value="Unassembled WGS sequence"/>
</dbReference>